<dbReference type="AlphaFoldDB" id="A0A4U6XKY5"/>
<reference evidence="2 3" key="1">
    <citation type="journal article" date="2019" name="PLoS ONE">
        <title>Comparative genome analysis indicates high evolutionary potential of pathogenicity genes in Colletotrichum tanaceti.</title>
        <authorList>
            <person name="Lelwala R.V."/>
            <person name="Korhonen P.K."/>
            <person name="Young N.D."/>
            <person name="Scott J.B."/>
            <person name="Ades P.A."/>
            <person name="Gasser R.B."/>
            <person name="Taylor P.W.J."/>
        </authorList>
    </citation>
    <scope>NUCLEOTIDE SEQUENCE [LARGE SCALE GENOMIC DNA]</scope>
    <source>
        <strain evidence="2">BRIP57314</strain>
    </source>
</reference>
<accession>A0A4U6XKY5</accession>
<proteinExistence type="predicted"/>
<evidence type="ECO:0000256" key="1">
    <source>
        <dbReference type="SAM" id="MobiDB-lite"/>
    </source>
</evidence>
<gene>
    <name evidence="2" type="ORF">CTA1_11938</name>
</gene>
<comment type="caution">
    <text evidence="2">The sequence shown here is derived from an EMBL/GenBank/DDBJ whole genome shotgun (WGS) entry which is preliminary data.</text>
</comment>
<organism evidence="2 3">
    <name type="scientific">Colletotrichum tanaceti</name>
    <dbReference type="NCBI Taxonomy" id="1306861"/>
    <lineage>
        <taxon>Eukaryota</taxon>
        <taxon>Fungi</taxon>
        <taxon>Dikarya</taxon>
        <taxon>Ascomycota</taxon>
        <taxon>Pezizomycotina</taxon>
        <taxon>Sordariomycetes</taxon>
        <taxon>Hypocreomycetidae</taxon>
        <taxon>Glomerellales</taxon>
        <taxon>Glomerellaceae</taxon>
        <taxon>Colletotrichum</taxon>
        <taxon>Colletotrichum destructivum species complex</taxon>
    </lineage>
</organism>
<name>A0A4U6XKY5_9PEZI</name>
<feature type="compositionally biased region" description="Acidic residues" evidence="1">
    <location>
        <begin position="250"/>
        <end position="273"/>
    </location>
</feature>
<feature type="region of interest" description="Disordered" evidence="1">
    <location>
        <begin position="250"/>
        <end position="275"/>
    </location>
</feature>
<protein>
    <submittedName>
        <fullName evidence="2">Uncharacterized protein</fullName>
    </submittedName>
</protein>
<evidence type="ECO:0000313" key="3">
    <source>
        <dbReference type="Proteomes" id="UP000310108"/>
    </source>
</evidence>
<evidence type="ECO:0000313" key="2">
    <source>
        <dbReference type="EMBL" id="TKW56277.1"/>
    </source>
</evidence>
<keyword evidence="3" id="KW-1185">Reference proteome</keyword>
<dbReference type="EMBL" id="PJEX01000073">
    <property type="protein sequence ID" value="TKW56277.1"/>
    <property type="molecule type" value="Genomic_DNA"/>
</dbReference>
<dbReference type="Proteomes" id="UP000310108">
    <property type="component" value="Unassembled WGS sequence"/>
</dbReference>
<sequence>MAPSHPYAIREVCYNIWLDAFDDCLLSKKPRQKAVFLTASEFLECKWTETTGEVKKIWNQRSDSWRLPTSREQNLERCRSDHHCVWVGWFLPALYVAYNDQHDRDVSKRGCVNNTYDAEPLTRDSRPAIKKAFKVVYKPDCTVNNRLFALHSPDENGLCKAVSVPGGAGNVLFFSECRDDWQTGPVARRTSWLRRIADDFLARTSRVINQSSFMRQHDAGTEPQSFDERRASQYTRRANEDDAFVVWEMPDWDDGSEEYQPSEDEEEDDEEYGAESKKAVFNELRSLVQKPSRHARPSKTEPVSDRTFTTRKFTAINSPRKPSQTSLGRSHWLETILLLPEATAEKAECDSKIPAQRYQRVSAASEHARLSQCQPTKRQLAQFMGTEPVPSAKRSRPSQQAPAMAAQQKLHSKALEAVRSVPESRCGDDDDEVQFLRESPVFRGRKKTNPVTAPAAPAAPLSHEGISYVVDFISAGKMAKVARLPDATSRRATLKAFRKHLLSTTEAGSDALARNIAENEDEVTRVMLAEALVADLDEKLTKTPTSHSFVG</sequence>
<dbReference type="STRING" id="1306861.A0A4U6XKY5"/>